<evidence type="ECO:0000256" key="1">
    <source>
        <dbReference type="SAM" id="MobiDB-lite"/>
    </source>
</evidence>
<keyword evidence="2" id="KW-0812">Transmembrane</keyword>
<protein>
    <submittedName>
        <fullName evidence="3">Uncharacterized protein</fullName>
    </submittedName>
</protein>
<feature type="transmembrane region" description="Helical" evidence="2">
    <location>
        <begin position="12"/>
        <end position="31"/>
    </location>
</feature>
<dbReference type="EMBL" id="JACHJJ010000001">
    <property type="protein sequence ID" value="MBB5960764.1"/>
    <property type="molecule type" value="Genomic_DNA"/>
</dbReference>
<comment type="caution">
    <text evidence="3">The sequence shown here is derived from an EMBL/GenBank/DDBJ whole genome shotgun (WGS) entry which is preliminary data.</text>
</comment>
<evidence type="ECO:0000256" key="2">
    <source>
        <dbReference type="SAM" id="Phobius"/>
    </source>
</evidence>
<evidence type="ECO:0000313" key="3">
    <source>
        <dbReference type="EMBL" id="MBB5960764.1"/>
    </source>
</evidence>
<keyword evidence="4" id="KW-1185">Reference proteome</keyword>
<gene>
    <name evidence="3" type="ORF">FHS22_000002</name>
</gene>
<feature type="region of interest" description="Disordered" evidence="1">
    <location>
        <begin position="75"/>
        <end position="96"/>
    </location>
</feature>
<dbReference type="Proteomes" id="UP000562352">
    <property type="component" value="Unassembled WGS sequence"/>
</dbReference>
<evidence type="ECO:0000313" key="4">
    <source>
        <dbReference type="Proteomes" id="UP000562352"/>
    </source>
</evidence>
<dbReference type="RefSeq" id="WP_184937091.1">
    <property type="nucleotide sequence ID" value="NZ_BAAAWZ010000001.1"/>
</dbReference>
<feature type="compositionally biased region" description="Basic and acidic residues" evidence="1">
    <location>
        <begin position="84"/>
        <end position="96"/>
    </location>
</feature>
<name>A0A841CWS8_PLAVE</name>
<dbReference type="AlphaFoldDB" id="A0A841CWS8"/>
<keyword evidence="2" id="KW-0472">Membrane</keyword>
<reference evidence="3 4" key="1">
    <citation type="submission" date="2020-08" db="EMBL/GenBank/DDBJ databases">
        <title>Genomic Encyclopedia of Type Strains, Phase III (KMG-III): the genomes of soil and plant-associated and newly described type strains.</title>
        <authorList>
            <person name="Whitman W."/>
        </authorList>
    </citation>
    <scope>NUCLEOTIDE SEQUENCE [LARGE SCALE GENOMIC DNA]</scope>
    <source>
        <strain evidence="3 4">CECT 3303</strain>
    </source>
</reference>
<organism evidence="3 4">
    <name type="scientific">Planomonospora venezuelensis</name>
    <dbReference type="NCBI Taxonomy" id="1999"/>
    <lineage>
        <taxon>Bacteria</taxon>
        <taxon>Bacillati</taxon>
        <taxon>Actinomycetota</taxon>
        <taxon>Actinomycetes</taxon>
        <taxon>Streptosporangiales</taxon>
        <taxon>Streptosporangiaceae</taxon>
        <taxon>Planomonospora</taxon>
    </lineage>
</organism>
<accession>A0A841CWS8</accession>
<sequence>MTTSLKDRLKFLPMTAWIFPTISSFLLISNFPDEDAPVTAQTLFMTAMAVVATLGGVVAVLSGIMSALVARLDEGKDASGGGTRLRDDRQGETVDG</sequence>
<keyword evidence="2" id="KW-1133">Transmembrane helix</keyword>
<feature type="transmembrane region" description="Helical" evidence="2">
    <location>
        <begin position="43"/>
        <end position="69"/>
    </location>
</feature>
<proteinExistence type="predicted"/>